<gene>
    <name evidence="2" type="ORF">PoB_000291700</name>
</gene>
<evidence type="ECO:0000256" key="1">
    <source>
        <dbReference type="SAM" id="MobiDB-lite"/>
    </source>
</evidence>
<protein>
    <submittedName>
        <fullName evidence="2">Uncharacterized protein</fullName>
    </submittedName>
</protein>
<comment type="caution">
    <text evidence="2">The sequence shown here is derived from an EMBL/GenBank/DDBJ whole genome shotgun (WGS) entry which is preliminary data.</text>
</comment>
<proteinExistence type="predicted"/>
<dbReference type="AlphaFoldDB" id="A0AAV3Y0Y0"/>
<organism evidence="2 3">
    <name type="scientific">Plakobranchus ocellatus</name>
    <dbReference type="NCBI Taxonomy" id="259542"/>
    <lineage>
        <taxon>Eukaryota</taxon>
        <taxon>Metazoa</taxon>
        <taxon>Spiralia</taxon>
        <taxon>Lophotrochozoa</taxon>
        <taxon>Mollusca</taxon>
        <taxon>Gastropoda</taxon>
        <taxon>Heterobranchia</taxon>
        <taxon>Euthyneura</taxon>
        <taxon>Panpulmonata</taxon>
        <taxon>Sacoglossa</taxon>
        <taxon>Placobranchoidea</taxon>
        <taxon>Plakobranchidae</taxon>
        <taxon>Plakobranchus</taxon>
    </lineage>
</organism>
<accession>A0AAV3Y0Y0</accession>
<dbReference type="Proteomes" id="UP000735302">
    <property type="component" value="Unassembled WGS sequence"/>
</dbReference>
<evidence type="ECO:0000313" key="3">
    <source>
        <dbReference type="Proteomes" id="UP000735302"/>
    </source>
</evidence>
<sequence>MTNTITMKNHKHGRSITVRKNEKQNESTKRWMNLVTKTEKRIKVKTLRQQEQMRQRTNKRGRANQPVNKMAGRDARWVGRTGPSAKWLIH</sequence>
<keyword evidence="3" id="KW-1185">Reference proteome</keyword>
<feature type="region of interest" description="Disordered" evidence="1">
    <location>
        <begin position="47"/>
        <end position="90"/>
    </location>
</feature>
<reference evidence="2 3" key="1">
    <citation type="journal article" date="2021" name="Elife">
        <title>Chloroplast acquisition without the gene transfer in kleptoplastic sea slugs, Plakobranchus ocellatus.</title>
        <authorList>
            <person name="Maeda T."/>
            <person name="Takahashi S."/>
            <person name="Yoshida T."/>
            <person name="Shimamura S."/>
            <person name="Takaki Y."/>
            <person name="Nagai Y."/>
            <person name="Toyoda A."/>
            <person name="Suzuki Y."/>
            <person name="Arimoto A."/>
            <person name="Ishii H."/>
            <person name="Satoh N."/>
            <person name="Nishiyama T."/>
            <person name="Hasebe M."/>
            <person name="Maruyama T."/>
            <person name="Minagawa J."/>
            <person name="Obokata J."/>
            <person name="Shigenobu S."/>
        </authorList>
    </citation>
    <scope>NUCLEOTIDE SEQUENCE [LARGE SCALE GENOMIC DNA]</scope>
</reference>
<feature type="region of interest" description="Disordered" evidence="1">
    <location>
        <begin position="1"/>
        <end position="27"/>
    </location>
</feature>
<dbReference type="EMBL" id="BLXT01000383">
    <property type="protein sequence ID" value="GFN76411.1"/>
    <property type="molecule type" value="Genomic_DNA"/>
</dbReference>
<name>A0AAV3Y0Y0_9GAST</name>
<evidence type="ECO:0000313" key="2">
    <source>
        <dbReference type="EMBL" id="GFN76411.1"/>
    </source>
</evidence>